<proteinExistence type="predicted"/>
<dbReference type="SMART" id="SM00304">
    <property type="entry name" value="HAMP"/>
    <property type="match status" value="1"/>
</dbReference>
<evidence type="ECO:0000256" key="2">
    <source>
        <dbReference type="ARBA" id="ARBA00004651"/>
    </source>
</evidence>
<feature type="transmembrane region" description="Helical" evidence="12">
    <location>
        <begin position="21"/>
        <end position="42"/>
    </location>
</feature>
<evidence type="ECO:0000256" key="8">
    <source>
        <dbReference type="ARBA" id="ARBA00022777"/>
    </source>
</evidence>
<comment type="catalytic activity">
    <reaction evidence="1">
        <text>ATP + protein L-histidine = ADP + protein N-phospho-L-histidine.</text>
        <dbReference type="EC" id="2.7.13.3"/>
    </reaction>
</comment>
<evidence type="ECO:0000256" key="3">
    <source>
        <dbReference type="ARBA" id="ARBA00012438"/>
    </source>
</evidence>
<dbReference type="SUPFAM" id="SSF158472">
    <property type="entry name" value="HAMP domain-like"/>
    <property type="match status" value="1"/>
</dbReference>
<dbReference type="Pfam" id="PF06580">
    <property type="entry name" value="His_kinase"/>
    <property type="match status" value="1"/>
</dbReference>
<evidence type="ECO:0000256" key="7">
    <source>
        <dbReference type="ARBA" id="ARBA00022741"/>
    </source>
</evidence>
<evidence type="ECO:0000256" key="4">
    <source>
        <dbReference type="ARBA" id="ARBA00022475"/>
    </source>
</evidence>
<evidence type="ECO:0000256" key="6">
    <source>
        <dbReference type="ARBA" id="ARBA00022679"/>
    </source>
</evidence>
<keyword evidence="4" id="KW-1003">Cell membrane</keyword>
<evidence type="ECO:0000256" key="5">
    <source>
        <dbReference type="ARBA" id="ARBA00022553"/>
    </source>
</evidence>
<dbReference type="Pfam" id="PF02518">
    <property type="entry name" value="HATPase_c"/>
    <property type="match status" value="1"/>
</dbReference>
<evidence type="ECO:0000256" key="12">
    <source>
        <dbReference type="SAM" id="Phobius"/>
    </source>
</evidence>
<dbReference type="EC" id="2.7.13.3" evidence="3"/>
<evidence type="ECO:0000313" key="16">
    <source>
        <dbReference type="Proteomes" id="UP001225034"/>
    </source>
</evidence>
<dbReference type="PANTHER" id="PTHR34220">
    <property type="entry name" value="SENSOR HISTIDINE KINASE YPDA"/>
    <property type="match status" value="1"/>
</dbReference>
<protein>
    <recommendedName>
        <fullName evidence="3">histidine kinase</fullName>
        <ecNumber evidence="3">2.7.13.3</ecNumber>
    </recommendedName>
</protein>
<name>A0ABT9YLY0_9BACI</name>
<dbReference type="Pfam" id="PF00672">
    <property type="entry name" value="HAMP"/>
    <property type="match status" value="1"/>
</dbReference>
<keyword evidence="12" id="KW-0812">Transmembrane</keyword>
<keyword evidence="11 12" id="KW-0472">Membrane</keyword>
<reference evidence="15 16" key="1">
    <citation type="submission" date="2023-07" db="EMBL/GenBank/DDBJ databases">
        <title>Genomic Encyclopedia of Type Strains, Phase IV (KMG-IV): sequencing the most valuable type-strain genomes for metagenomic binning, comparative biology and taxonomic classification.</title>
        <authorList>
            <person name="Goeker M."/>
        </authorList>
    </citation>
    <scope>NUCLEOTIDE SEQUENCE [LARGE SCALE GENOMIC DNA]</scope>
    <source>
        <strain evidence="15 16">DSM 19154</strain>
    </source>
</reference>
<dbReference type="PRINTS" id="PR00344">
    <property type="entry name" value="BCTRLSENSOR"/>
</dbReference>
<dbReference type="CDD" id="cd06225">
    <property type="entry name" value="HAMP"/>
    <property type="match status" value="1"/>
</dbReference>
<feature type="domain" description="HAMP" evidence="14">
    <location>
        <begin position="304"/>
        <end position="359"/>
    </location>
</feature>
<dbReference type="PANTHER" id="PTHR34220:SF7">
    <property type="entry name" value="SENSOR HISTIDINE KINASE YPDA"/>
    <property type="match status" value="1"/>
</dbReference>
<evidence type="ECO:0000259" key="13">
    <source>
        <dbReference type="PROSITE" id="PS50109"/>
    </source>
</evidence>
<gene>
    <name evidence="15" type="ORF">J2S05_003006</name>
</gene>
<keyword evidence="10" id="KW-0902">Two-component regulatory system</keyword>
<dbReference type="Proteomes" id="UP001225034">
    <property type="component" value="Unassembled WGS sequence"/>
</dbReference>
<dbReference type="PROSITE" id="PS50885">
    <property type="entry name" value="HAMP"/>
    <property type="match status" value="1"/>
</dbReference>
<keyword evidence="16" id="KW-1185">Reference proteome</keyword>
<dbReference type="InterPro" id="IPR036890">
    <property type="entry name" value="HATPase_C_sf"/>
</dbReference>
<dbReference type="InterPro" id="IPR003594">
    <property type="entry name" value="HATPase_dom"/>
</dbReference>
<dbReference type="InterPro" id="IPR010559">
    <property type="entry name" value="Sig_transdc_His_kin_internal"/>
</dbReference>
<dbReference type="Gene3D" id="3.30.565.10">
    <property type="entry name" value="Histidine kinase-like ATPase, C-terminal domain"/>
    <property type="match status" value="1"/>
</dbReference>
<dbReference type="EMBL" id="JAUSUA010000004">
    <property type="protein sequence ID" value="MDQ0208197.1"/>
    <property type="molecule type" value="Genomic_DNA"/>
</dbReference>
<keyword evidence="6 15" id="KW-0808">Transferase</keyword>
<feature type="transmembrane region" description="Helical" evidence="12">
    <location>
        <begin position="279"/>
        <end position="298"/>
    </location>
</feature>
<dbReference type="InterPro" id="IPR004358">
    <property type="entry name" value="Sig_transdc_His_kin-like_C"/>
</dbReference>
<evidence type="ECO:0000313" key="15">
    <source>
        <dbReference type="EMBL" id="MDQ0208197.1"/>
    </source>
</evidence>
<sequence>MIKWGRRKGKGIKNKIITIAILQLVFFCLMGTISFHFITAVYEKQVYDESANTLSLTSTVLDEELRKIEQISFQINTDSVIQNYMEGINYEYFGYDVYRTKRLLIDRLNAYYSQEKYISSIHVVDTFGEIYVVGDNRIGQEIDREWTEDMKEAGGANTWQSITDEGVLVSTREMRKMSDLSLVYLGAVIITIDMGDFISGSLNFSPDKSFVIMKDEEIMYTNNMEEGSESQLEPTESSGYQVMDLSGSEYFITSQRSRHSELFYYNILPFDQVTGQTKWLNGLMIFSFILFLAIILLISRSLARAISKPLEELTSKMKHVQEGKFESLGTTDKHSPYDEIGQLHTNFDLMIEKINTLIRENYTKQLIIKETEYRALQAQINPHFLYNTLDSINWLAKMNKQSDISQIAEALGNMMRNIISKKEPLITIDEELDIVRAYMVIQKYRYKERLQFTLEHPENMSAYRIPKLTIQPIIENAIQHSLEEVISVCTIDVNIRCTESKVTISIRDNGVGMDEATIQSIYAGNVKPKRSGIGLYNIIERIHLMFGEAYGLSIESELDKGTTVFITLPNVEE</sequence>
<dbReference type="SMART" id="SM00387">
    <property type="entry name" value="HATPase_c"/>
    <property type="match status" value="1"/>
</dbReference>
<keyword evidence="5" id="KW-0597">Phosphoprotein</keyword>
<dbReference type="InterPro" id="IPR005467">
    <property type="entry name" value="His_kinase_dom"/>
</dbReference>
<dbReference type="InterPro" id="IPR003660">
    <property type="entry name" value="HAMP_dom"/>
</dbReference>
<dbReference type="InterPro" id="IPR050640">
    <property type="entry name" value="Bact_2-comp_sensor_kinase"/>
</dbReference>
<keyword evidence="12" id="KW-1133">Transmembrane helix</keyword>
<dbReference type="PROSITE" id="PS50109">
    <property type="entry name" value="HIS_KIN"/>
    <property type="match status" value="1"/>
</dbReference>
<dbReference type="Gene3D" id="6.10.340.10">
    <property type="match status" value="1"/>
</dbReference>
<keyword evidence="9" id="KW-0067">ATP-binding</keyword>
<comment type="caution">
    <text evidence="15">The sequence shown here is derived from an EMBL/GenBank/DDBJ whole genome shotgun (WGS) entry which is preliminary data.</text>
</comment>
<keyword evidence="8 15" id="KW-0418">Kinase</keyword>
<evidence type="ECO:0000259" key="14">
    <source>
        <dbReference type="PROSITE" id="PS50885"/>
    </source>
</evidence>
<evidence type="ECO:0000256" key="9">
    <source>
        <dbReference type="ARBA" id="ARBA00022840"/>
    </source>
</evidence>
<feature type="domain" description="Histidine kinase" evidence="13">
    <location>
        <begin position="470"/>
        <end position="572"/>
    </location>
</feature>
<evidence type="ECO:0000256" key="10">
    <source>
        <dbReference type="ARBA" id="ARBA00023012"/>
    </source>
</evidence>
<accession>A0ABT9YLY0</accession>
<keyword evidence="7" id="KW-0547">Nucleotide-binding</keyword>
<organism evidence="15 16">
    <name type="scientific">Alkalicoccobacillus murimartini</name>
    <dbReference type="NCBI Taxonomy" id="171685"/>
    <lineage>
        <taxon>Bacteria</taxon>
        <taxon>Bacillati</taxon>
        <taxon>Bacillota</taxon>
        <taxon>Bacilli</taxon>
        <taxon>Bacillales</taxon>
        <taxon>Bacillaceae</taxon>
        <taxon>Alkalicoccobacillus</taxon>
    </lineage>
</organism>
<dbReference type="GO" id="GO:0004673">
    <property type="term" value="F:protein histidine kinase activity"/>
    <property type="evidence" value="ECO:0007669"/>
    <property type="project" value="UniProtKB-EC"/>
</dbReference>
<dbReference type="SUPFAM" id="SSF55874">
    <property type="entry name" value="ATPase domain of HSP90 chaperone/DNA topoisomerase II/histidine kinase"/>
    <property type="match status" value="1"/>
</dbReference>
<evidence type="ECO:0000256" key="1">
    <source>
        <dbReference type="ARBA" id="ARBA00000085"/>
    </source>
</evidence>
<comment type="subcellular location">
    <subcellularLocation>
        <location evidence="2">Cell membrane</location>
        <topology evidence="2">Multi-pass membrane protein</topology>
    </subcellularLocation>
</comment>
<evidence type="ECO:0000256" key="11">
    <source>
        <dbReference type="ARBA" id="ARBA00023136"/>
    </source>
</evidence>
<dbReference type="RefSeq" id="WP_306984061.1">
    <property type="nucleotide sequence ID" value="NZ_JAUSUA010000004.1"/>
</dbReference>